<dbReference type="Proteomes" id="UP000526734">
    <property type="component" value="Unassembled WGS sequence"/>
</dbReference>
<protein>
    <submittedName>
        <fullName evidence="2">Helix-turn-helix transcriptional regulator</fullName>
    </submittedName>
</protein>
<accession>A0A7W3W357</accession>
<dbReference type="Gene3D" id="1.25.40.10">
    <property type="entry name" value="Tetratricopeptide repeat domain"/>
    <property type="match status" value="1"/>
</dbReference>
<keyword evidence="3" id="KW-1185">Reference proteome</keyword>
<dbReference type="InterPro" id="IPR001387">
    <property type="entry name" value="Cro/C1-type_HTH"/>
</dbReference>
<dbReference type="SMART" id="SM00530">
    <property type="entry name" value="HTH_XRE"/>
    <property type="match status" value="1"/>
</dbReference>
<dbReference type="GO" id="GO:0003677">
    <property type="term" value="F:DNA binding"/>
    <property type="evidence" value="ECO:0007669"/>
    <property type="project" value="InterPro"/>
</dbReference>
<dbReference type="AlphaFoldDB" id="A0A7W3W357"/>
<evidence type="ECO:0000313" key="3">
    <source>
        <dbReference type="Proteomes" id="UP000526734"/>
    </source>
</evidence>
<feature type="domain" description="HTH cro/C1-type" evidence="1">
    <location>
        <begin position="8"/>
        <end position="62"/>
    </location>
</feature>
<dbReference type="InterPro" id="IPR011990">
    <property type="entry name" value="TPR-like_helical_dom_sf"/>
</dbReference>
<name>A0A7W3W357_9PSEU</name>
<dbReference type="EMBL" id="JACGZW010000012">
    <property type="protein sequence ID" value="MBB1157986.1"/>
    <property type="molecule type" value="Genomic_DNA"/>
</dbReference>
<organism evidence="2 3">
    <name type="scientific">Amycolatopsis dendrobii</name>
    <dbReference type="NCBI Taxonomy" id="2760662"/>
    <lineage>
        <taxon>Bacteria</taxon>
        <taxon>Bacillati</taxon>
        <taxon>Actinomycetota</taxon>
        <taxon>Actinomycetes</taxon>
        <taxon>Pseudonocardiales</taxon>
        <taxon>Pseudonocardiaceae</taxon>
        <taxon>Amycolatopsis</taxon>
    </lineage>
</organism>
<dbReference type="Gene3D" id="1.10.260.40">
    <property type="entry name" value="lambda repressor-like DNA-binding domains"/>
    <property type="match status" value="1"/>
</dbReference>
<evidence type="ECO:0000313" key="2">
    <source>
        <dbReference type="EMBL" id="MBB1157986.1"/>
    </source>
</evidence>
<gene>
    <name evidence="2" type="ORF">H4281_32980</name>
</gene>
<evidence type="ECO:0000259" key="1">
    <source>
        <dbReference type="PROSITE" id="PS50943"/>
    </source>
</evidence>
<dbReference type="SUPFAM" id="SSF47413">
    <property type="entry name" value="lambda repressor-like DNA-binding domains"/>
    <property type="match status" value="1"/>
</dbReference>
<reference evidence="2 3" key="1">
    <citation type="submission" date="2020-08" db="EMBL/GenBank/DDBJ databases">
        <title>Amycolatopsis sp. nov. DR6-1 isolated from Dendrobium heterocarpum.</title>
        <authorList>
            <person name="Tedsree N."/>
            <person name="Kuncharoen N."/>
            <person name="Likhitwitayawuid K."/>
            <person name="Tanasupawat S."/>
        </authorList>
    </citation>
    <scope>NUCLEOTIDE SEQUENCE [LARGE SCALE GENOMIC DNA]</scope>
    <source>
        <strain evidence="2 3">DR6-1</strain>
    </source>
</reference>
<comment type="caution">
    <text evidence="2">The sequence shown here is derived from an EMBL/GenBank/DDBJ whole genome shotgun (WGS) entry which is preliminary data.</text>
</comment>
<dbReference type="CDD" id="cd00093">
    <property type="entry name" value="HTH_XRE"/>
    <property type="match status" value="1"/>
</dbReference>
<dbReference type="RefSeq" id="WP_182894762.1">
    <property type="nucleotide sequence ID" value="NZ_JACGZW010000012.1"/>
</dbReference>
<dbReference type="InterPro" id="IPR010982">
    <property type="entry name" value="Lambda_DNA-bd_dom_sf"/>
</dbReference>
<dbReference type="PROSITE" id="PS50943">
    <property type="entry name" value="HTH_CROC1"/>
    <property type="match status" value="1"/>
</dbReference>
<sequence length="373" mass="39740">MDDLAARLRRARTDAGMSLAALAARTHFSKPLLGLLETGKRTISPEHVVAYSRALCVPVTALYGSPDDPLRVAHEWLLSETPAARHAAAGRRVGPSLATELEERVVELRHLDDVIGGGDLIPLVRRELADAERVVNEASYDDGTGRRLLTAVGELAQLAGWVASDAGQYAEAQHVYLSGVSAARDAGNGPLAGQLLSSLSYQMANVGDPADAALLARSAVAGARDATPVVRALLLERVAWASARSCDTDGTRRTLDAVDDAYAARSTGTEEPEWVYWLDPNEIDVMAGRCLIELGEPARAEPLITHAVDAYAPEHSREVALYRTWIAEAYARSGELDAARSALRAARKAGDGVNSARLATRVEQVARLVGADA</sequence>
<proteinExistence type="predicted"/>
<dbReference type="Pfam" id="PF13560">
    <property type="entry name" value="HTH_31"/>
    <property type="match status" value="1"/>
</dbReference>